<gene>
    <name evidence="2" type="ORF">MCQ_01073</name>
</gene>
<dbReference type="EMBL" id="AILU01000033">
    <property type="protein sequence ID" value="EJF78694.1"/>
    <property type="molecule type" value="Genomic_DNA"/>
</dbReference>
<proteinExistence type="predicted"/>
<evidence type="ECO:0000259" key="1">
    <source>
        <dbReference type="PROSITE" id="PS51781"/>
    </source>
</evidence>
<dbReference type="PROSITE" id="PS51781">
    <property type="entry name" value="SH3B"/>
    <property type="match status" value="1"/>
</dbReference>
<evidence type="ECO:0000313" key="3">
    <source>
        <dbReference type="Proteomes" id="UP000008947"/>
    </source>
</evidence>
<protein>
    <recommendedName>
        <fullName evidence="1">SH3b domain-containing protein</fullName>
    </recommendedName>
</protein>
<dbReference type="Proteomes" id="UP000008947">
    <property type="component" value="Unassembled WGS sequence"/>
</dbReference>
<dbReference type="InterPro" id="IPR003646">
    <property type="entry name" value="SH3-like_bac-type"/>
</dbReference>
<dbReference type="Gene3D" id="2.30.30.40">
    <property type="entry name" value="SH3 Domains"/>
    <property type="match status" value="1"/>
</dbReference>
<reference evidence="2 3" key="1">
    <citation type="submission" date="2012-03" db="EMBL/GenBank/DDBJ databases">
        <title>The Genome Sequence of Bartonella washoensis Sb944nv.</title>
        <authorList>
            <consortium name="The Broad Institute Genome Sequencing Platform"/>
            <consortium name="The Broad Institute Genome Sequencing Center for Infectious Disease"/>
            <person name="Feldgarden M."/>
            <person name="Kirby J."/>
            <person name="Kosoy M."/>
            <person name="Birtles R."/>
            <person name="Probert W.S."/>
            <person name="Chiaraviglio L."/>
            <person name="Young S.K."/>
            <person name="Zeng Q."/>
            <person name="Gargeya S."/>
            <person name="Fitzgerald M."/>
            <person name="Haas B."/>
            <person name="Abouelleil A."/>
            <person name="Alvarado L."/>
            <person name="Arachchi H.M."/>
            <person name="Berlin A."/>
            <person name="Chapman S.B."/>
            <person name="Gearin G."/>
            <person name="Goldberg J."/>
            <person name="Griggs A."/>
            <person name="Gujja S."/>
            <person name="Hansen M."/>
            <person name="Heiman D."/>
            <person name="Howarth C."/>
            <person name="Larimer J."/>
            <person name="Lui A."/>
            <person name="MacDonald P.J.P."/>
            <person name="McCowen C."/>
            <person name="Montmayeur A."/>
            <person name="Murphy C."/>
            <person name="Neiman D."/>
            <person name="Pearson M."/>
            <person name="Priest M."/>
            <person name="Roberts A."/>
            <person name="Saif S."/>
            <person name="Shea T."/>
            <person name="Sisk P."/>
            <person name="Stolte C."/>
            <person name="Sykes S."/>
            <person name="Wortman J."/>
            <person name="Nusbaum C."/>
            <person name="Birren B."/>
        </authorList>
    </citation>
    <scope>NUCLEOTIDE SEQUENCE [LARGE SCALE GENOMIC DNA]</scope>
    <source>
        <strain evidence="2 3">Sb944nv</strain>
    </source>
</reference>
<dbReference type="RefSeq" id="WP_006924027.1">
    <property type="nucleotide sequence ID" value="NZ_JH725024.1"/>
</dbReference>
<evidence type="ECO:0000313" key="2">
    <source>
        <dbReference type="EMBL" id="EJF78694.1"/>
    </source>
</evidence>
<organism evidence="2 3">
    <name type="scientific">Candidatus Bartonella washoeensis Sb944nv</name>
    <dbReference type="NCBI Taxonomy" id="1094563"/>
    <lineage>
        <taxon>Bacteria</taxon>
        <taxon>Pseudomonadati</taxon>
        <taxon>Pseudomonadota</taxon>
        <taxon>Alphaproteobacteria</taxon>
        <taxon>Hyphomicrobiales</taxon>
        <taxon>Bartonellaceae</taxon>
        <taxon>Bartonella</taxon>
    </lineage>
</organism>
<dbReference type="AlphaFoldDB" id="J0Q7R1"/>
<sequence length="122" mass="13895">MKRKGREISKEILCGKMKKLVVFFVFVPLFLATTVSEAADAFVTRNLNFRMGPSTQYALRGLILAGELVFVKICKGNWCHIRYNSQTGWVSSRYLSFKDGNDVYHTYTMLSVKNHSMDTSSP</sequence>
<comment type="caution">
    <text evidence="2">The sequence shown here is derived from an EMBL/GenBank/DDBJ whole genome shotgun (WGS) entry which is preliminary data.</text>
</comment>
<name>J0Q7R1_9HYPH</name>
<dbReference type="Pfam" id="PF08239">
    <property type="entry name" value="SH3_3"/>
    <property type="match status" value="1"/>
</dbReference>
<dbReference type="SMART" id="SM00287">
    <property type="entry name" value="SH3b"/>
    <property type="match status" value="1"/>
</dbReference>
<dbReference type="eggNOG" id="COG4991">
    <property type="taxonomic scope" value="Bacteria"/>
</dbReference>
<keyword evidence="3" id="KW-1185">Reference proteome</keyword>
<dbReference type="HOGENOM" id="CLU_145239_0_0_5"/>
<accession>J0Q7R1</accession>
<feature type="domain" description="SH3b" evidence="1">
    <location>
        <begin position="38"/>
        <end position="99"/>
    </location>
</feature>